<dbReference type="InterPro" id="IPR027417">
    <property type="entry name" value="P-loop_NTPase"/>
</dbReference>
<dbReference type="SMART" id="SM00382">
    <property type="entry name" value="AAA"/>
    <property type="match status" value="1"/>
</dbReference>
<evidence type="ECO:0000256" key="3">
    <source>
        <dbReference type="ARBA" id="ARBA00022840"/>
    </source>
</evidence>
<dbReference type="Gene3D" id="3.40.50.300">
    <property type="entry name" value="P-loop containing nucleotide triphosphate hydrolases"/>
    <property type="match status" value="1"/>
</dbReference>
<evidence type="ECO:0000256" key="1">
    <source>
        <dbReference type="ARBA" id="ARBA00006611"/>
    </source>
</evidence>
<dbReference type="InterPro" id="IPR003593">
    <property type="entry name" value="AAA+_ATPase"/>
</dbReference>
<dbReference type="Pfam" id="PF00437">
    <property type="entry name" value="T2SSE"/>
    <property type="match status" value="1"/>
</dbReference>
<dbReference type="RefSeq" id="WP_308984190.1">
    <property type="nucleotide sequence ID" value="NZ_JARXIC010000005.1"/>
</dbReference>
<keyword evidence="2" id="KW-0547">Nucleotide-binding</keyword>
<sequence length="578" mass="64906">MNDVLSLPPIQRMLENCDPKQLQAVKEAPRDAKLRTLSDITGITERELLGMISNGTGLVLLDRFEADHEASEQIPLRIILRYQSMPIKAPAEWEGTFCMAVSWPPDAVMEQWLYACVRQKITFFLVLPEKLNAFFTEQYGVGSESLDDPKMQALLDRPETQEDEKEDENAAIIKFVNEVIAQAMRDRATDIHFEPRKESLKIRYRIDGKLVPVSVPKNLVAYQSAIISRIKIMSRLNISEKRRPQDGRITYGGGRDEVDVRVSTLPTMYGESVSMRLLAEQNEPASIRDLGFIDSDEQAIAKVLDLPHGIVLITGPTGSGKSTTLSAFMHRIATPDRRIITVEDPIEYEIPEINQTQVNHEIGLTFAKALRSVLRQDPDVIMVGEIRDRETADIAVRASLTGHLVLSTLHTNDAPGAITRLTDMEIEPFLIASSVEMIIAQRLVRRLCQSCAVQDDSSQDYLQSCLGALGVPLSEMKYANNIKKPCGCENCRNLGFKGRIGVYEILRVDDHLHDLIYREASAREIRKRALEHGMRTLQTCGWNHVKNGLTSIPEMIRYADFDNNSEESAESTNSASQS</sequence>
<feature type="domain" description="Bacterial type II secretion system protein E" evidence="4">
    <location>
        <begin position="374"/>
        <end position="388"/>
    </location>
</feature>
<gene>
    <name evidence="5" type="ORF">QEH59_04690</name>
</gene>
<dbReference type="SUPFAM" id="SSF160246">
    <property type="entry name" value="EspE N-terminal domain-like"/>
    <property type="match status" value="1"/>
</dbReference>
<name>A0ABU1AFW7_9BACT</name>
<dbReference type="SUPFAM" id="SSF52540">
    <property type="entry name" value="P-loop containing nucleoside triphosphate hydrolases"/>
    <property type="match status" value="1"/>
</dbReference>
<evidence type="ECO:0000256" key="2">
    <source>
        <dbReference type="ARBA" id="ARBA00022741"/>
    </source>
</evidence>
<dbReference type="PROSITE" id="PS00662">
    <property type="entry name" value="T2SP_E"/>
    <property type="match status" value="1"/>
</dbReference>
<organism evidence="5 6">
    <name type="scientific">Thalassobacterium sedimentorum</name>
    <dbReference type="NCBI Taxonomy" id="3041258"/>
    <lineage>
        <taxon>Bacteria</taxon>
        <taxon>Pseudomonadati</taxon>
        <taxon>Verrucomicrobiota</taxon>
        <taxon>Opitutia</taxon>
        <taxon>Puniceicoccales</taxon>
        <taxon>Coraliomargaritaceae</taxon>
        <taxon>Thalassobacterium</taxon>
    </lineage>
</organism>
<dbReference type="Proteomes" id="UP001243717">
    <property type="component" value="Unassembled WGS sequence"/>
</dbReference>
<dbReference type="InterPro" id="IPR001482">
    <property type="entry name" value="T2SS/T4SS_dom"/>
</dbReference>
<dbReference type="Pfam" id="PF05157">
    <property type="entry name" value="MshEN"/>
    <property type="match status" value="1"/>
</dbReference>
<dbReference type="PANTHER" id="PTHR30258">
    <property type="entry name" value="TYPE II SECRETION SYSTEM PROTEIN GSPE-RELATED"/>
    <property type="match status" value="1"/>
</dbReference>
<accession>A0ABU1AFW7</accession>
<protein>
    <submittedName>
        <fullName evidence="5">GspE/PulE family protein</fullName>
    </submittedName>
</protein>
<evidence type="ECO:0000259" key="4">
    <source>
        <dbReference type="PROSITE" id="PS00662"/>
    </source>
</evidence>
<comment type="similarity">
    <text evidence="1">Belongs to the GSP E family.</text>
</comment>
<dbReference type="EMBL" id="JARXIC010000005">
    <property type="protein sequence ID" value="MDQ8193707.1"/>
    <property type="molecule type" value="Genomic_DNA"/>
</dbReference>
<reference evidence="5 6" key="1">
    <citation type="submission" date="2023-04" db="EMBL/GenBank/DDBJ databases">
        <title>A novel bacteria isolated from coastal sediment.</title>
        <authorList>
            <person name="Liu X.-J."/>
            <person name="Du Z.-J."/>
        </authorList>
    </citation>
    <scope>NUCLEOTIDE SEQUENCE [LARGE SCALE GENOMIC DNA]</scope>
    <source>
        <strain evidence="5 6">SDUM461004</strain>
    </source>
</reference>
<dbReference type="PANTHER" id="PTHR30258:SF1">
    <property type="entry name" value="PROTEIN TRANSPORT PROTEIN HOFB HOMOLOG"/>
    <property type="match status" value="1"/>
</dbReference>
<dbReference type="InterPro" id="IPR007831">
    <property type="entry name" value="T2SS_GspE_N"/>
</dbReference>
<evidence type="ECO:0000313" key="6">
    <source>
        <dbReference type="Proteomes" id="UP001243717"/>
    </source>
</evidence>
<dbReference type="CDD" id="cd01129">
    <property type="entry name" value="PulE-GspE-like"/>
    <property type="match status" value="1"/>
</dbReference>
<keyword evidence="6" id="KW-1185">Reference proteome</keyword>
<proteinExistence type="inferred from homology"/>
<comment type="caution">
    <text evidence="5">The sequence shown here is derived from an EMBL/GenBank/DDBJ whole genome shotgun (WGS) entry which is preliminary data.</text>
</comment>
<dbReference type="InterPro" id="IPR037257">
    <property type="entry name" value="T2SS_E_N_sf"/>
</dbReference>
<dbReference type="Gene3D" id="3.30.450.90">
    <property type="match status" value="1"/>
</dbReference>
<evidence type="ECO:0000313" key="5">
    <source>
        <dbReference type="EMBL" id="MDQ8193707.1"/>
    </source>
</evidence>
<keyword evidence="3" id="KW-0067">ATP-binding</keyword>